<evidence type="ECO:0000313" key="4">
    <source>
        <dbReference type="Proteomes" id="UP000613580"/>
    </source>
</evidence>
<protein>
    <submittedName>
        <fullName evidence="3">DUF1279 domain-containing protein</fullName>
    </submittedName>
</protein>
<organism evidence="3 4">
    <name type="scientific">Mycena chlorophos</name>
    <name type="common">Agaric fungus</name>
    <name type="synonym">Agaricus chlorophos</name>
    <dbReference type="NCBI Taxonomy" id="658473"/>
    <lineage>
        <taxon>Eukaryota</taxon>
        <taxon>Fungi</taxon>
        <taxon>Dikarya</taxon>
        <taxon>Basidiomycota</taxon>
        <taxon>Agaricomycotina</taxon>
        <taxon>Agaricomycetes</taxon>
        <taxon>Agaricomycetidae</taxon>
        <taxon>Agaricales</taxon>
        <taxon>Marasmiineae</taxon>
        <taxon>Mycenaceae</taxon>
        <taxon>Mycena</taxon>
    </lineage>
</organism>
<dbReference type="PANTHER" id="PTHR21377:SF0">
    <property type="entry name" value="PROTEIN FAM210B, MITOCHONDRIAL"/>
    <property type="match status" value="1"/>
</dbReference>
<keyword evidence="1" id="KW-1133">Transmembrane helix</keyword>
<evidence type="ECO:0000256" key="1">
    <source>
        <dbReference type="SAM" id="Phobius"/>
    </source>
</evidence>
<dbReference type="PANTHER" id="PTHR21377">
    <property type="entry name" value="PROTEIN FAM210B, MITOCHONDRIAL"/>
    <property type="match status" value="1"/>
</dbReference>
<keyword evidence="1" id="KW-0812">Transmembrane</keyword>
<feature type="domain" description="DUF1279" evidence="2">
    <location>
        <begin position="75"/>
        <end position="181"/>
    </location>
</feature>
<keyword evidence="4" id="KW-1185">Reference proteome</keyword>
<dbReference type="AlphaFoldDB" id="A0A8H6SFY5"/>
<dbReference type="InterPro" id="IPR009688">
    <property type="entry name" value="FAM210A/B-like_dom"/>
</dbReference>
<dbReference type="EMBL" id="JACAZE010000015">
    <property type="protein sequence ID" value="KAF7298192.1"/>
    <property type="molecule type" value="Genomic_DNA"/>
</dbReference>
<dbReference type="InterPro" id="IPR045866">
    <property type="entry name" value="FAM210A/B-like"/>
</dbReference>
<comment type="caution">
    <text evidence="3">The sequence shown here is derived from an EMBL/GenBank/DDBJ whole genome shotgun (WGS) entry which is preliminary data.</text>
</comment>
<feature type="transmembrane region" description="Helical" evidence="1">
    <location>
        <begin position="84"/>
        <end position="110"/>
    </location>
</feature>
<proteinExistence type="predicted"/>
<accession>A0A8H6SFY5</accession>
<sequence>MLPRRLGLFGLARIPLRAPALLPIFRAPRPLPLTHAPRPPQSQSRLFQHFPARLSAAESQHSTTGSLPPDATLMQRLKHLFKSYGFYAIGVYAVLSVFDFGLSFGLITLIGAEYVEQMVQAAKDFVLGYIRTKPPEPGLDETETVPPGRREGLYAMLLLAYGVHKTLFLPFRVGLTAYLTPSLVRWLRQRGWAGGAGTLRAASHMRERLRSGKNRATRED</sequence>
<name>A0A8H6SFY5_MYCCL</name>
<dbReference type="Proteomes" id="UP000613580">
    <property type="component" value="Unassembled WGS sequence"/>
</dbReference>
<dbReference type="GO" id="GO:0005739">
    <property type="term" value="C:mitochondrion"/>
    <property type="evidence" value="ECO:0007669"/>
    <property type="project" value="TreeGrafter"/>
</dbReference>
<dbReference type="OrthoDB" id="426386at2759"/>
<evidence type="ECO:0000259" key="2">
    <source>
        <dbReference type="Pfam" id="PF06916"/>
    </source>
</evidence>
<evidence type="ECO:0000313" key="3">
    <source>
        <dbReference type="EMBL" id="KAF7298192.1"/>
    </source>
</evidence>
<gene>
    <name evidence="3" type="ORF">HMN09_01041000</name>
</gene>
<reference evidence="3" key="1">
    <citation type="submission" date="2020-05" db="EMBL/GenBank/DDBJ databases">
        <title>Mycena genomes resolve the evolution of fungal bioluminescence.</title>
        <authorList>
            <person name="Tsai I.J."/>
        </authorList>
    </citation>
    <scope>NUCLEOTIDE SEQUENCE</scope>
    <source>
        <strain evidence="3">110903Hualien_Pintung</strain>
    </source>
</reference>
<keyword evidence="1" id="KW-0472">Membrane</keyword>
<dbReference type="Pfam" id="PF06916">
    <property type="entry name" value="FAM210A-B_dom"/>
    <property type="match status" value="1"/>
</dbReference>